<reference evidence="1" key="1">
    <citation type="submission" date="2020-07" db="EMBL/GenBank/DDBJ databases">
        <authorList>
            <person name="Nieuwenhuis M."/>
            <person name="Van De Peppel L.J.J."/>
        </authorList>
    </citation>
    <scope>NUCLEOTIDE SEQUENCE</scope>
    <source>
        <strain evidence="1">AP01</strain>
        <tissue evidence="1">Mycelium</tissue>
    </source>
</reference>
<evidence type="ECO:0000313" key="1">
    <source>
        <dbReference type="EMBL" id="KAG5641121.1"/>
    </source>
</evidence>
<proteinExistence type="predicted"/>
<dbReference type="AlphaFoldDB" id="A0A9P7G188"/>
<dbReference type="Gene3D" id="2.40.128.320">
    <property type="entry name" value="Protein HRI1, N-terminal domain"/>
    <property type="match status" value="1"/>
</dbReference>
<dbReference type="OrthoDB" id="4045395at2759"/>
<evidence type="ECO:0000313" key="2">
    <source>
        <dbReference type="Proteomes" id="UP000775547"/>
    </source>
</evidence>
<dbReference type="InterPro" id="IPR031818">
    <property type="entry name" value="Hri1"/>
</dbReference>
<dbReference type="Pfam" id="PF16815">
    <property type="entry name" value="HRI1"/>
    <property type="match status" value="1"/>
</dbReference>
<dbReference type="InterPro" id="IPR043047">
    <property type="entry name" value="Hri1_N_sf"/>
</dbReference>
<evidence type="ECO:0008006" key="3">
    <source>
        <dbReference type="Google" id="ProtNLM"/>
    </source>
</evidence>
<comment type="caution">
    <text evidence="1">The sequence shown here is derived from an EMBL/GenBank/DDBJ whole genome shotgun (WGS) entry which is preliminary data.</text>
</comment>
<name>A0A9P7G188_9AGAR</name>
<reference evidence="1" key="2">
    <citation type="submission" date="2021-10" db="EMBL/GenBank/DDBJ databases">
        <title>Phylogenomics reveals ancestral predisposition of the termite-cultivated fungus Termitomyces towards a domesticated lifestyle.</title>
        <authorList>
            <person name="Auxier B."/>
            <person name="Grum-Grzhimaylo A."/>
            <person name="Cardenas M.E."/>
            <person name="Lodge J.D."/>
            <person name="Laessoe T."/>
            <person name="Pedersen O."/>
            <person name="Smith M.E."/>
            <person name="Kuyper T.W."/>
            <person name="Franco-Molano E.A."/>
            <person name="Baroni T.J."/>
            <person name="Aanen D.K."/>
        </authorList>
    </citation>
    <scope>NUCLEOTIDE SEQUENCE</scope>
    <source>
        <strain evidence="1">AP01</strain>
        <tissue evidence="1">Mycelium</tissue>
    </source>
</reference>
<keyword evidence="2" id="KW-1185">Reference proteome</keyword>
<sequence length="211" mass="23414">MPSNVAAYRSFRLSIRWLPEEASEPTSTIVLTAAKSGVFLDTRFYKGSSEIEWAFAGYRSTDPGFALHTSSEEAEDSGTNTTLPDGTTLEVGEMVNFETGKMTQFEEIWTDEEETDGQTVLFVKNASGTTWQARAGNWQLALGRAEGGVFWAWQAEKTPGGEWQTRYSSKSGKEGRGAVFLPEDGALEGWEEESSVEWEGDVWVVLERGRK</sequence>
<organism evidence="1 2">
    <name type="scientific">Asterophora parasitica</name>
    <dbReference type="NCBI Taxonomy" id="117018"/>
    <lineage>
        <taxon>Eukaryota</taxon>
        <taxon>Fungi</taxon>
        <taxon>Dikarya</taxon>
        <taxon>Basidiomycota</taxon>
        <taxon>Agaricomycotina</taxon>
        <taxon>Agaricomycetes</taxon>
        <taxon>Agaricomycetidae</taxon>
        <taxon>Agaricales</taxon>
        <taxon>Tricholomatineae</taxon>
        <taxon>Lyophyllaceae</taxon>
        <taxon>Asterophora</taxon>
    </lineage>
</organism>
<dbReference type="Proteomes" id="UP000775547">
    <property type="component" value="Unassembled WGS sequence"/>
</dbReference>
<dbReference type="EMBL" id="JABCKV010000384">
    <property type="protein sequence ID" value="KAG5641121.1"/>
    <property type="molecule type" value="Genomic_DNA"/>
</dbReference>
<gene>
    <name evidence="1" type="ORF">DXG03_005961</name>
</gene>
<protein>
    <recommendedName>
        <fullName evidence="3">Protein HRI1</fullName>
    </recommendedName>
</protein>
<accession>A0A9P7G188</accession>